<sequence length="408" mass="44310">MPAVVEAMASTPNSGAMDGDKKRNKLGYHRTSVACGQSPSCVFVYFYCFLARMFYLSFDGYEKCDANFPISKHAISVHHHAHTLSSFIVHCRRRKIRCLVAADDTQGRCENCIRLRKECQFFPVDQQPPIEKKSRPNSRLGSQPGERPVTTPISSSPSNLNPESVDAFYPYSPISLSASSGQDMTGFNTGGFPATPMSGFQPDPTMATGEYPGHPTMETGLPWDEFTTISDPQLMATMAANKGQMMNLTPGVWNPNAMPAASGLPPTSPMAGQAQSMNPSTPTYTMQPDGSVWPVPPQQPSRTMSYPGQADMSSSYPTQFPQQQQIPPDLKRRMTTPAHPTGSNPELQAGPGAVSYPPQAGMGYPQWPMNAMNPGMNVVPYPMYSGEAVQQPPYPNPPMGHPPGRSGP</sequence>
<organism evidence="7 8">
    <name type="scientific">Penicillium citrinum</name>
    <dbReference type="NCBI Taxonomy" id="5077"/>
    <lineage>
        <taxon>Eukaryota</taxon>
        <taxon>Fungi</taxon>
        <taxon>Dikarya</taxon>
        <taxon>Ascomycota</taxon>
        <taxon>Pezizomycotina</taxon>
        <taxon>Eurotiomycetes</taxon>
        <taxon>Eurotiomycetidae</taxon>
        <taxon>Eurotiales</taxon>
        <taxon>Aspergillaceae</taxon>
        <taxon>Penicillium</taxon>
    </lineage>
</organism>
<evidence type="ECO:0000313" key="7">
    <source>
        <dbReference type="EMBL" id="KAJ5242316.1"/>
    </source>
</evidence>
<keyword evidence="4" id="KW-0539">Nucleus</keyword>
<reference evidence="7" key="2">
    <citation type="journal article" date="2023" name="IMA Fungus">
        <title>Comparative genomic study of the Penicillium genus elucidates a diverse pangenome and 15 lateral gene transfer events.</title>
        <authorList>
            <person name="Petersen C."/>
            <person name="Sorensen T."/>
            <person name="Nielsen M.R."/>
            <person name="Sondergaard T.E."/>
            <person name="Sorensen J.L."/>
            <person name="Fitzpatrick D.A."/>
            <person name="Frisvad J.C."/>
            <person name="Nielsen K.L."/>
        </authorList>
    </citation>
    <scope>NUCLEOTIDE SEQUENCE</scope>
    <source>
        <strain evidence="7">IBT 23319</strain>
    </source>
</reference>
<dbReference type="Gene3D" id="4.10.240.10">
    <property type="entry name" value="Zn(2)-C6 fungal-type DNA-binding domain"/>
    <property type="match status" value="1"/>
</dbReference>
<feature type="compositionally biased region" description="Polar residues" evidence="5">
    <location>
        <begin position="300"/>
        <end position="316"/>
    </location>
</feature>
<dbReference type="PANTHER" id="PTHR48192">
    <property type="entry name" value="ZN(2)-C6 FUNGAL-TYPE DOMAIN-CONTAINING PROTEIN"/>
    <property type="match status" value="1"/>
</dbReference>
<feature type="region of interest" description="Disordered" evidence="5">
    <location>
        <begin position="187"/>
        <end position="224"/>
    </location>
</feature>
<feature type="region of interest" description="Disordered" evidence="5">
    <location>
        <begin position="257"/>
        <end position="354"/>
    </location>
</feature>
<feature type="compositionally biased region" description="Low complexity" evidence="5">
    <location>
        <begin position="317"/>
        <end position="328"/>
    </location>
</feature>
<keyword evidence="1" id="KW-0805">Transcription regulation</keyword>
<dbReference type="AlphaFoldDB" id="A0A9W9PD88"/>
<accession>A0A9W9PD88</accession>
<dbReference type="Pfam" id="PF00172">
    <property type="entry name" value="Zn_clus"/>
    <property type="match status" value="1"/>
</dbReference>
<name>A0A9W9PD88_PENCI</name>
<evidence type="ECO:0000256" key="4">
    <source>
        <dbReference type="ARBA" id="ARBA00023242"/>
    </source>
</evidence>
<dbReference type="RefSeq" id="XP_056505320.1">
    <property type="nucleotide sequence ID" value="XM_056639563.1"/>
</dbReference>
<dbReference type="CDD" id="cd00067">
    <property type="entry name" value="GAL4"/>
    <property type="match status" value="1"/>
</dbReference>
<comment type="caution">
    <text evidence="7">The sequence shown here is derived from an EMBL/GenBank/DDBJ whole genome shotgun (WGS) entry which is preliminary data.</text>
</comment>
<dbReference type="InterPro" id="IPR001138">
    <property type="entry name" value="Zn2Cys6_DnaBD"/>
</dbReference>
<dbReference type="GO" id="GO:0003677">
    <property type="term" value="F:DNA binding"/>
    <property type="evidence" value="ECO:0007669"/>
    <property type="project" value="UniProtKB-KW"/>
</dbReference>
<evidence type="ECO:0000313" key="8">
    <source>
        <dbReference type="Proteomes" id="UP001147733"/>
    </source>
</evidence>
<dbReference type="GO" id="GO:0000981">
    <property type="term" value="F:DNA-binding transcription factor activity, RNA polymerase II-specific"/>
    <property type="evidence" value="ECO:0007669"/>
    <property type="project" value="InterPro"/>
</dbReference>
<dbReference type="GO" id="GO:0008270">
    <property type="term" value="F:zinc ion binding"/>
    <property type="evidence" value="ECO:0007669"/>
    <property type="project" value="InterPro"/>
</dbReference>
<proteinExistence type="predicted"/>
<evidence type="ECO:0000259" key="6">
    <source>
        <dbReference type="Pfam" id="PF00172"/>
    </source>
</evidence>
<evidence type="ECO:0000256" key="3">
    <source>
        <dbReference type="ARBA" id="ARBA00023163"/>
    </source>
</evidence>
<keyword evidence="8" id="KW-1185">Reference proteome</keyword>
<reference evidence="7" key="1">
    <citation type="submission" date="2022-11" db="EMBL/GenBank/DDBJ databases">
        <authorList>
            <person name="Petersen C."/>
        </authorList>
    </citation>
    <scope>NUCLEOTIDE SEQUENCE</scope>
    <source>
        <strain evidence="7">IBT 23319</strain>
    </source>
</reference>
<feature type="domain" description="Zn(2)-C6 fungal-type" evidence="6">
    <location>
        <begin position="90"/>
        <end position="123"/>
    </location>
</feature>
<dbReference type="EMBL" id="JAPQKT010000001">
    <property type="protein sequence ID" value="KAJ5242316.1"/>
    <property type="molecule type" value="Genomic_DNA"/>
</dbReference>
<evidence type="ECO:0000256" key="2">
    <source>
        <dbReference type="ARBA" id="ARBA00023125"/>
    </source>
</evidence>
<feature type="region of interest" description="Disordered" evidence="5">
    <location>
        <begin position="126"/>
        <end position="161"/>
    </location>
</feature>
<evidence type="ECO:0000256" key="1">
    <source>
        <dbReference type="ARBA" id="ARBA00023015"/>
    </source>
</evidence>
<feature type="compositionally biased region" description="Polar residues" evidence="5">
    <location>
        <begin position="273"/>
        <end position="288"/>
    </location>
</feature>
<gene>
    <name evidence="7" type="ORF">N7469_000643</name>
</gene>
<feature type="region of interest" description="Disordered" evidence="5">
    <location>
        <begin position="385"/>
        <end position="408"/>
    </location>
</feature>
<keyword evidence="2" id="KW-0238">DNA-binding</keyword>
<dbReference type="SUPFAM" id="SSF57701">
    <property type="entry name" value="Zn2/Cys6 DNA-binding domain"/>
    <property type="match status" value="1"/>
</dbReference>
<evidence type="ECO:0000256" key="5">
    <source>
        <dbReference type="SAM" id="MobiDB-lite"/>
    </source>
</evidence>
<feature type="compositionally biased region" description="Polar residues" evidence="5">
    <location>
        <begin position="151"/>
        <end position="161"/>
    </location>
</feature>
<dbReference type="GeneID" id="81378730"/>
<dbReference type="InterPro" id="IPR036864">
    <property type="entry name" value="Zn2-C6_fun-type_DNA-bd_sf"/>
</dbReference>
<dbReference type="PANTHER" id="PTHR48192:SF1">
    <property type="entry name" value="ZN(II)2CYS6 TRANSCRIPTION FACTOR (EUROFUNG)"/>
    <property type="match status" value="1"/>
</dbReference>
<dbReference type="OrthoDB" id="4150019at2759"/>
<dbReference type="Proteomes" id="UP001147733">
    <property type="component" value="Unassembled WGS sequence"/>
</dbReference>
<protein>
    <submittedName>
        <fullName evidence="7">Transcriptional regulator family: Fungal Specific TF</fullName>
    </submittedName>
</protein>
<keyword evidence="3" id="KW-0804">Transcription</keyword>
<feature type="compositionally biased region" description="Pro residues" evidence="5">
    <location>
        <begin position="392"/>
        <end position="401"/>
    </location>
</feature>